<proteinExistence type="predicted"/>
<evidence type="ECO:0008006" key="3">
    <source>
        <dbReference type="Google" id="ProtNLM"/>
    </source>
</evidence>
<evidence type="ECO:0000313" key="2">
    <source>
        <dbReference type="Proteomes" id="UP000262142"/>
    </source>
</evidence>
<gene>
    <name evidence="1" type="ORF">SAMEA104719789_00193</name>
</gene>
<dbReference type="Proteomes" id="UP000262142">
    <property type="component" value="Unassembled WGS sequence"/>
</dbReference>
<evidence type="ECO:0000313" key="1">
    <source>
        <dbReference type="EMBL" id="SZD71101.1"/>
    </source>
</evidence>
<protein>
    <recommendedName>
        <fullName evidence="3">DUF4157 domain-containing protein</fullName>
    </recommendedName>
</protein>
<dbReference type="AlphaFoldDB" id="A0A383TW08"/>
<sequence length="107" mass="12958">MIIITAHLFHKKFAAMAIFPFIFIGKKTYKFNQRLINHEKIHLRQQVEMGVLPFYLWYGIEFIIHWARIGNADAAYHQISFEKEAYGNELDLNYLRGRSFWRFLKYL</sequence>
<organism evidence="1 2">
    <name type="scientific">Candidatus Ornithobacterium hominis</name>
    <dbReference type="NCBI Taxonomy" id="2497989"/>
    <lineage>
        <taxon>Bacteria</taxon>
        <taxon>Pseudomonadati</taxon>
        <taxon>Bacteroidota</taxon>
        <taxon>Flavobacteriia</taxon>
        <taxon>Flavobacteriales</taxon>
        <taxon>Weeksellaceae</taxon>
        <taxon>Ornithobacterium</taxon>
    </lineage>
</organism>
<name>A0A383TW08_9FLAO</name>
<keyword evidence="2" id="KW-1185">Reference proteome</keyword>
<dbReference type="EMBL" id="UNSC01000001">
    <property type="protein sequence ID" value="SZD71101.1"/>
    <property type="molecule type" value="Genomic_DNA"/>
</dbReference>
<reference evidence="1 2" key="1">
    <citation type="submission" date="2018-09" db="EMBL/GenBank/DDBJ databases">
        <authorList>
            <consortium name="Pathogen Informatics"/>
        </authorList>
    </citation>
    <scope>NUCLEOTIDE SEQUENCE [LARGE SCALE GENOMIC DNA]</scope>
    <source>
        <strain evidence="1 2">OH-22767</strain>
    </source>
</reference>
<dbReference type="OrthoDB" id="1027344at2"/>
<accession>A0A383TW08</accession>
<dbReference type="RefSeq" id="WP_119058777.1">
    <property type="nucleotide sequence ID" value="NZ_UNSC01000001.1"/>
</dbReference>